<comment type="caution">
    <text evidence="6">The sequence shown here is derived from an EMBL/GenBank/DDBJ whole genome shotgun (WGS) entry which is preliminary data.</text>
</comment>
<evidence type="ECO:0000256" key="3">
    <source>
        <dbReference type="ARBA" id="ARBA00022679"/>
    </source>
</evidence>
<dbReference type="InterPro" id="IPR029063">
    <property type="entry name" value="SAM-dependent_MTases_sf"/>
</dbReference>
<evidence type="ECO:0000256" key="2">
    <source>
        <dbReference type="ARBA" id="ARBA00022603"/>
    </source>
</evidence>
<evidence type="ECO:0000256" key="4">
    <source>
        <dbReference type="ARBA" id="ARBA00022691"/>
    </source>
</evidence>
<dbReference type="PIRSF" id="PIRSF003085">
    <property type="entry name" value="CMAS"/>
    <property type="match status" value="1"/>
</dbReference>
<name>A0A9N9HFL6_9GLOM</name>
<evidence type="ECO:0000256" key="1">
    <source>
        <dbReference type="ARBA" id="ARBA00010815"/>
    </source>
</evidence>
<dbReference type="EMBL" id="CAJVPV010012469">
    <property type="protein sequence ID" value="CAG8670239.1"/>
    <property type="molecule type" value="Genomic_DNA"/>
</dbReference>
<dbReference type="SUPFAM" id="SSF53335">
    <property type="entry name" value="S-adenosyl-L-methionine-dependent methyltransferases"/>
    <property type="match status" value="1"/>
</dbReference>
<proteinExistence type="inferred from homology"/>
<dbReference type="PANTHER" id="PTHR43667:SF2">
    <property type="entry name" value="FATTY ACID C-METHYL TRANSFERASE"/>
    <property type="match status" value="1"/>
</dbReference>
<comment type="similarity">
    <text evidence="1">Belongs to the CFA/CMAS family.</text>
</comment>
<dbReference type="GO" id="GO:0008168">
    <property type="term" value="F:methyltransferase activity"/>
    <property type="evidence" value="ECO:0007669"/>
    <property type="project" value="UniProtKB-KW"/>
</dbReference>
<dbReference type="Pfam" id="PF02353">
    <property type="entry name" value="CMAS"/>
    <property type="match status" value="1"/>
</dbReference>
<keyword evidence="4" id="KW-0949">S-adenosyl-L-methionine</keyword>
<sequence length="398" mass="45174">MSRIEVGYIRVISKEHVYEFGKKGSPLCSEIKITNDTFWVRLLLFGDLGFAEAYMLGDVTCDDLVTLIKIFSENSSRLDELSGILSYVFNTIGYVMNSQFANTISNAINNISAHYDISNEMFACFLSADMTYSSAFFESEQDTLEEAQYRKLRMIIRKARICKDDHVLEIGSGWGSFAIEAVKQTGCKVTTLTLSVQQKNLAEERIAKAGLSSSITVLLCDYRELPASHQFDKIVSIEMIEAVGSQYLTTYFECCDKFLKKEGGIGVFQVITMPETKYHSYCREIGSHCPDITTLVNAIYKGSRGRLIIDNIENIGPHYARTLRLWRLKFLEVFNKRIQPSLLKSWPNMTNEEIEIFRKKWEFYFAYCEGGFASGILGDVQVVVSREGNKAFLDGIPM</sequence>
<evidence type="ECO:0000256" key="5">
    <source>
        <dbReference type="ARBA" id="ARBA00023098"/>
    </source>
</evidence>
<organism evidence="6 7">
    <name type="scientific">Acaulospora morrowiae</name>
    <dbReference type="NCBI Taxonomy" id="94023"/>
    <lineage>
        <taxon>Eukaryota</taxon>
        <taxon>Fungi</taxon>
        <taxon>Fungi incertae sedis</taxon>
        <taxon>Mucoromycota</taxon>
        <taxon>Glomeromycotina</taxon>
        <taxon>Glomeromycetes</taxon>
        <taxon>Diversisporales</taxon>
        <taxon>Acaulosporaceae</taxon>
        <taxon>Acaulospora</taxon>
    </lineage>
</organism>
<dbReference type="GO" id="GO:0008610">
    <property type="term" value="P:lipid biosynthetic process"/>
    <property type="evidence" value="ECO:0007669"/>
    <property type="project" value="InterPro"/>
</dbReference>
<keyword evidence="3" id="KW-0808">Transferase</keyword>
<keyword evidence="7" id="KW-1185">Reference proteome</keyword>
<dbReference type="PANTHER" id="PTHR43667">
    <property type="entry name" value="CYCLOPROPANE-FATTY-ACYL-PHOSPHOLIPID SYNTHASE"/>
    <property type="match status" value="1"/>
</dbReference>
<dbReference type="GO" id="GO:0032259">
    <property type="term" value="P:methylation"/>
    <property type="evidence" value="ECO:0007669"/>
    <property type="project" value="UniProtKB-KW"/>
</dbReference>
<dbReference type="Gene3D" id="3.40.50.150">
    <property type="entry name" value="Vaccinia Virus protein VP39"/>
    <property type="match status" value="1"/>
</dbReference>
<dbReference type="Proteomes" id="UP000789342">
    <property type="component" value="Unassembled WGS sequence"/>
</dbReference>
<dbReference type="OrthoDB" id="8300214at2759"/>
<dbReference type="AlphaFoldDB" id="A0A9N9HFL6"/>
<dbReference type="CDD" id="cd02440">
    <property type="entry name" value="AdoMet_MTases"/>
    <property type="match status" value="1"/>
</dbReference>
<evidence type="ECO:0000313" key="6">
    <source>
        <dbReference type="EMBL" id="CAG8670239.1"/>
    </source>
</evidence>
<reference evidence="6" key="1">
    <citation type="submission" date="2021-06" db="EMBL/GenBank/DDBJ databases">
        <authorList>
            <person name="Kallberg Y."/>
            <person name="Tangrot J."/>
            <person name="Rosling A."/>
        </authorList>
    </citation>
    <scope>NUCLEOTIDE SEQUENCE</scope>
    <source>
        <strain evidence="6">CL551</strain>
    </source>
</reference>
<accession>A0A9N9HFL6</accession>
<protein>
    <submittedName>
        <fullName evidence="6">10391_t:CDS:1</fullName>
    </submittedName>
</protein>
<dbReference type="InterPro" id="IPR003333">
    <property type="entry name" value="CMAS"/>
</dbReference>
<keyword evidence="5" id="KW-0443">Lipid metabolism</keyword>
<dbReference type="InterPro" id="IPR050723">
    <property type="entry name" value="CFA/CMAS"/>
</dbReference>
<gene>
    <name evidence="6" type="ORF">AMORRO_LOCUS10789</name>
</gene>
<evidence type="ECO:0000313" key="7">
    <source>
        <dbReference type="Proteomes" id="UP000789342"/>
    </source>
</evidence>
<keyword evidence="2" id="KW-0489">Methyltransferase</keyword>